<evidence type="ECO:0000259" key="3">
    <source>
        <dbReference type="Pfam" id="PF07992"/>
    </source>
</evidence>
<keyword evidence="2" id="KW-0560">Oxidoreductase</keyword>
<comment type="caution">
    <text evidence="4">The sequence shown here is derived from an EMBL/GenBank/DDBJ whole genome shotgun (WGS) entry which is preliminary data.</text>
</comment>
<accession>A0A2H0PXU0</accession>
<dbReference type="Gene3D" id="3.50.50.60">
    <property type="entry name" value="FAD/NAD(P)-binding domain"/>
    <property type="match status" value="2"/>
</dbReference>
<name>A0A2H0PXU0_9BACT</name>
<gene>
    <name evidence="4" type="ORF">COV41_00655</name>
</gene>
<dbReference type="Pfam" id="PF07992">
    <property type="entry name" value="Pyr_redox_2"/>
    <property type="match status" value="1"/>
</dbReference>
<protein>
    <recommendedName>
        <fullName evidence="3">FAD/NAD(P)-binding domain-containing protein</fullName>
    </recommendedName>
</protein>
<dbReference type="GO" id="GO:0016491">
    <property type="term" value="F:oxidoreductase activity"/>
    <property type="evidence" value="ECO:0007669"/>
    <property type="project" value="UniProtKB-KW"/>
</dbReference>
<dbReference type="PRINTS" id="PR00469">
    <property type="entry name" value="PNDRDTASEII"/>
</dbReference>
<evidence type="ECO:0000313" key="5">
    <source>
        <dbReference type="Proteomes" id="UP000236846"/>
    </source>
</evidence>
<dbReference type="EMBL" id="PCXE01000013">
    <property type="protein sequence ID" value="PIR26817.1"/>
    <property type="molecule type" value="Genomic_DNA"/>
</dbReference>
<dbReference type="AlphaFoldDB" id="A0A2H0PXU0"/>
<dbReference type="PANTHER" id="PTHR48105">
    <property type="entry name" value="THIOREDOXIN REDUCTASE 1-RELATED-RELATED"/>
    <property type="match status" value="1"/>
</dbReference>
<feature type="domain" description="FAD/NAD(P)-binding" evidence="3">
    <location>
        <begin position="4"/>
        <end position="293"/>
    </location>
</feature>
<dbReference type="SUPFAM" id="SSF51905">
    <property type="entry name" value="FAD/NAD(P)-binding domain"/>
    <property type="match status" value="1"/>
</dbReference>
<proteinExistence type="predicted"/>
<dbReference type="InterPro" id="IPR023753">
    <property type="entry name" value="FAD/NAD-binding_dom"/>
</dbReference>
<evidence type="ECO:0000256" key="1">
    <source>
        <dbReference type="ARBA" id="ARBA00022630"/>
    </source>
</evidence>
<dbReference type="InterPro" id="IPR036188">
    <property type="entry name" value="FAD/NAD-bd_sf"/>
</dbReference>
<dbReference type="InterPro" id="IPR050097">
    <property type="entry name" value="Ferredoxin-NADP_redctase_2"/>
</dbReference>
<evidence type="ECO:0000256" key="2">
    <source>
        <dbReference type="ARBA" id="ARBA00023002"/>
    </source>
</evidence>
<dbReference type="PRINTS" id="PR00368">
    <property type="entry name" value="FADPNR"/>
</dbReference>
<sequence>MVPVLIIGVSASGCSAAIYCSRRGIQPLLVGVDFGGEMALSGEVGNYPGFGTTNGIELVRKFSNHIKAYDIEPELGVRITSLRQVENGFAAQGWKWSPEHVVSYEAKAIIIATGMRPRELGVPGEKEFRGKGLSYCTVCDGPLFKNKITVTIGGGNSANESGLMLADITSHAYVITKNQAMKGDTLLIERLKNHPKATIVTNAFTTKIIGADFISAVEYKDATSGEIKTIDAQGVFVHIGMLANTDFVMPELERAPQGEIIADSLCKTNIPGIFAAGDVTNFPYRQLGIASGQGIAAALSCVDYLNKLQ</sequence>
<organism evidence="4 5">
    <name type="scientific">Candidatus Brennerbacteria bacterium CG11_big_fil_rev_8_21_14_0_20_43_10</name>
    <dbReference type="NCBI Taxonomy" id="1974523"/>
    <lineage>
        <taxon>Bacteria</taxon>
        <taxon>Candidatus Brenneribacteriota</taxon>
    </lineage>
</organism>
<dbReference type="Proteomes" id="UP000236846">
    <property type="component" value="Unassembled WGS sequence"/>
</dbReference>
<evidence type="ECO:0000313" key="4">
    <source>
        <dbReference type="EMBL" id="PIR26817.1"/>
    </source>
</evidence>
<reference evidence="4 5" key="1">
    <citation type="submission" date="2017-09" db="EMBL/GenBank/DDBJ databases">
        <title>Depth-based differentiation of microbial function through sediment-hosted aquifers and enrichment of novel symbionts in the deep terrestrial subsurface.</title>
        <authorList>
            <person name="Probst A.J."/>
            <person name="Ladd B."/>
            <person name="Jarett J.K."/>
            <person name="Geller-Mcgrath D.E."/>
            <person name="Sieber C.M."/>
            <person name="Emerson J.B."/>
            <person name="Anantharaman K."/>
            <person name="Thomas B.C."/>
            <person name="Malmstrom R."/>
            <person name="Stieglmeier M."/>
            <person name="Klingl A."/>
            <person name="Woyke T."/>
            <person name="Ryan C.M."/>
            <person name="Banfield J.F."/>
        </authorList>
    </citation>
    <scope>NUCLEOTIDE SEQUENCE [LARGE SCALE GENOMIC DNA]</scope>
    <source>
        <strain evidence="4">CG11_big_fil_rev_8_21_14_0_20_43_10</strain>
    </source>
</reference>
<keyword evidence="1" id="KW-0285">Flavoprotein</keyword>